<reference evidence="1 2" key="1">
    <citation type="submission" date="2024-06" db="EMBL/GenBank/DDBJ databases">
        <title>A chromosome level genome sequence of Diviner's sage (Salvia divinorum).</title>
        <authorList>
            <person name="Ford S.A."/>
            <person name="Ro D.-K."/>
            <person name="Ness R.W."/>
            <person name="Phillips M.A."/>
        </authorList>
    </citation>
    <scope>NUCLEOTIDE SEQUENCE [LARGE SCALE GENOMIC DNA]</scope>
    <source>
        <strain evidence="1">SAF-2024a</strain>
        <tissue evidence="1">Leaf</tissue>
    </source>
</reference>
<evidence type="ECO:0000313" key="2">
    <source>
        <dbReference type="Proteomes" id="UP001567538"/>
    </source>
</evidence>
<accession>A0ABD1IK70</accession>
<dbReference type="Proteomes" id="UP001567538">
    <property type="component" value="Unassembled WGS sequence"/>
</dbReference>
<gene>
    <name evidence="1" type="ORF">AAHA92_03371</name>
</gene>
<comment type="caution">
    <text evidence="1">The sequence shown here is derived from an EMBL/GenBank/DDBJ whole genome shotgun (WGS) entry which is preliminary data.</text>
</comment>
<proteinExistence type="predicted"/>
<protein>
    <submittedName>
        <fullName evidence="1">RNA-binding protein 39-like</fullName>
    </submittedName>
</protein>
<keyword evidence="2" id="KW-1185">Reference proteome</keyword>
<sequence length="90" mass="9480">MLMAKLDSSVIAPSVVGTLGVPALNGAAPTQQAITMPINPTAVLPNAVLPPQAVMHITLTNEDDKVMQYVFRCLSPCLNPKLLLICSVLV</sequence>
<organism evidence="1 2">
    <name type="scientific">Salvia divinorum</name>
    <name type="common">Maria pastora</name>
    <name type="synonym">Diviner's sage</name>
    <dbReference type="NCBI Taxonomy" id="28513"/>
    <lineage>
        <taxon>Eukaryota</taxon>
        <taxon>Viridiplantae</taxon>
        <taxon>Streptophyta</taxon>
        <taxon>Embryophyta</taxon>
        <taxon>Tracheophyta</taxon>
        <taxon>Spermatophyta</taxon>
        <taxon>Magnoliopsida</taxon>
        <taxon>eudicotyledons</taxon>
        <taxon>Gunneridae</taxon>
        <taxon>Pentapetalae</taxon>
        <taxon>asterids</taxon>
        <taxon>lamiids</taxon>
        <taxon>Lamiales</taxon>
        <taxon>Lamiaceae</taxon>
        <taxon>Nepetoideae</taxon>
        <taxon>Mentheae</taxon>
        <taxon>Salviinae</taxon>
        <taxon>Salvia</taxon>
        <taxon>Salvia subgen. Calosphace</taxon>
    </lineage>
</organism>
<dbReference type="EMBL" id="JBEAFC010000002">
    <property type="protein sequence ID" value="KAL1567953.1"/>
    <property type="molecule type" value="Genomic_DNA"/>
</dbReference>
<dbReference type="AlphaFoldDB" id="A0ABD1IK70"/>
<name>A0ABD1IK70_SALDI</name>
<evidence type="ECO:0000313" key="1">
    <source>
        <dbReference type="EMBL" id="KAL1567953.1"/>
    </source>
</evidence>